<dbReference type="AlphaFoldDB" id="A0A9X4QW85"/>
<evidence type="ECO:0000313" key="3">
    <source>
        <dbReference type="Proteomes" id="UP001153404"/>
    </source>
</evidence>
<dbReference type="Gene3D" id="2.60.420.10">
    <property type="entry name" value="Maltose phosphorylase, domain 3"/>
    <property type="match status" value="1"/>
</dbReference>
<dbReference type="RefSeq" id="WP_277538891.1">
    <property type="nucleotide sequence ID" value="NZ_JAPDIA010000009.1"/>
</dbReference>
<gene>
    <name evidence="2" type="ORF">OMP40_36555</name>
</gene>
<name>A0A9X4QW85_9BACL</name>
<sequence>MHGRRRRAISWARAFSASSGGADGWRTVDIAPQPCDLTWAEGVVPLPQGGHIAVSWEFVSAGKLKLRIEAPEDIEVNVTLPEGIEGEVTQVTYMS</sequence>
<protein>
    <recommendedName>
        <fullName evidence="1">Alpha-L-rhamnosidase C-terminal domain-containing protein</fullName>
    </recommendedName>
</protein>
<evidence type="ECO:0000259" key="1">
    <source>
        <dbReference type="Pfam" id="PF17390"/>
    </source>
</evidence>
<comment type="caution">
    <text evidence="2">The sequence shown here is derived from an EMBL/GenBank/DDBJ whole genome shotgun (WGS) entry which is preliminary data.</text>
</comment>
<evidence type="ECO:0000313" key="2">
    <source>
        <dbReference type="EMBL" id="MDG0814181.1"/>
    </source>
</evidence>
<dbReference type="Proteomes" id="UP001153404">
    <property type="component" value="Unassembled WGS sequence"/>
</dbReference>
<dbReference type="InterPro" id="IPR035398">
    <property type="entry name" value="Bac_rhamnosid_C"/>
</dbReference>
<organism evidence="2 3">
    <name type="scientific">Cohnella rhizosphaerae</name>
    <dbReference type="NCBI Taxonomy" id="1457232"/>
    <lineage>
        <taxon>Bacteria</taxon>
        <taxon>Bacillati</taxon>
        <taxon>Bacillota</taxon>
        <taxon>Bacilli</taxon>
        <taxon>Bacillales</taxon>
        <taxon>Paenibacillaceae</taxon>
        <taxon>Cohnella</taxon>
    </lineage>
</organism>
<proteinExistence type="predicted"/>
<accession>A0A9X4QW85</accession>
<dbReference type="Pfam" id="PF17390">
    <property type="entry name" value="Bac_rhamnosid_C"/>
    <property type="match status" value="1"/>
</dbReference>
<dbReference type="EMBL" id="JAPDIA010000009">
    <property type="protein sequence ID" value="MDG0814181.1"/>
    <property type="molecule type" value="Genomic_DNA"/>
</dbReference>
<feature type="domain" description="Alpha-L-rhamnosidase C-terminal" evidence="1">
    <location>
        <begin position="22"/>
        <end position="93"/>
    </location>
</feature>
<keyword evidence="3" id="KW-1185">Reference proteome</keyword>
<reference evidence="2" key="1">
    <citation type="submission" date="2022-10" db="EMBL/GenBank/DDBJ databases">
        <title>Comparative genomic analysis of Cohnella hashimotonis sp. nov., isolated from the International Space Station.</title>
        <authorList>
            <person name="Simpson A."/>
            <person name="Venkateswaran K."/>
        </authorList>
    </citation>
    <scope>NUCLEOTIDE SEQUENCE</scope>
    <source>
        <strain evidence="2">DSM 28161</strain>
    </source>
</reference>